<dbReference type="PANTHER" id="PTHR37299:SF4">
    <property type="entry name" value="TRANSCRIPTIONAL REGULATOR"/>
    <property type="match status" value="1"/>
</dbReference>
<dbReference type="SMART" id="SM00850">
    <property type="entry name" value="LytTR"/>
    <property type="match status" value="1"/>
</dbReference>
<evidence type="ECO:0000256" key="1">
    <source>
        <dbReference type="SAM" id="Phobius"/>
    </source>
</evidence>
<evidence type="ECO:0000313" key="4">
    <source>
        <dbReference type="Proteomes" id="UP000656813"/>
    </source>
</evidence>
<dbReference type="InterPro" id="IPR046947">
    <property type="entry name" value="LytR-like"/>
</dbReference>
<dbReference type="Proteomes" id="UP000656813">
    <property type="component" value="Unassembled WGS sequence"/>
</dbReference>
<accession>A0A8J2ZUZ7</accession>
<keyword evidence="4" id="KW-1185">Reference proteome</keyword>
<gene>
    <name evidence="3" type="ORF">GCM10007096_12550</name>
</gene>
<dbReference type="Gene3D" id="2.40.50.40">
    <property type="match status" value="1"/>
</dbReference>
<sequence length="249" mass="28117">MANKIGFSGFCVNGLAVIPLVLIVERERVCPIMKSLGIETLMDSIGELLAEETSLVLSNTEEYLYYRPSKRIDLKIKPGDPVLDGSITFKALQQKQKISEYIDRDIFGVPYYGMSVPYPVGDPSQEIQGVLTAVFPTLTSALSVVTIKVNDGWMPLAFKKLLYIEAKDRRTYVVGQEVTGTHKFTLNEFDFLLPKEAFIRCHRSFIVNVNYIQTIYPDTHSTFVLKMQDGTLIPVSQSYSSYFRKVLGF</sequence>
<feature type="transmembrane region" description="Helical" evidence="1">
    <location>
        <begin position="6"/>
        <end position="24"/>
    </location>
</feature>
<reference evidence="3" key="1">
    <citation type="journal article" date="2014" name="Int. J. Syst. Evol. Microbiol.">
        <title>Complete genome sequence of Corynebacterium casei LMG S-19264T (=DSM 44701T), isolated from a smear-ripened cheese.</title>
        <authorList>
            <consortium name="US DOE Joint Genome Institute (JGI-PGF)"/>
            <person name="Walter F."/>
            <person name="Albersmeier A."/>
            <person name="Kalinowski J."/>
            <person name="Ruckert C."/>
        </authorList>
    </citation>
    <scope>NUCLEOTIDE SEQUENCE</scope>
    <source>
        <strain evidence="3">CGMCC 1.12777</strain>
    </source>
</reference>
<dbReference type="Gene3D" id="2.20.25.10">
    <property type="match status" value="1"/>
</dbReference>
<dbReference type="AlphaFoldDB" id="A0A8J2ZUZ7"/>
<dbReference type="GO" id="GO:0003677">
    <property type="term" value="F:DNA binding"/>
    <property type="evidence" value="ECO:0007669"/>
    <property type="project" value="InterPro"/>
</dbReference>
<reference evidence="3" key="2">
    <citation type="submission" date="2020-09" db="EMBL/GenBank/DDBJ databases">
        <authorList>
            <person name="Sun Q."/>
            <person name="Zhou Y."/>
        </authorList>
    </citation>
    <scope>NUCLEOTIDE SEQUENCE</scope>
    <source>
        <strain evidence="3">CGMCC 1.12777</strain>
    </source>
</reference>
<evidence type="ECO:0000313" key="3">
    <source>
        <dbReference type="EMBL" id="GGH78710.1"/>
    </source>
</evidence>
<proteinExistence type="predicted"/>
<dbReference type="GO" id="GO:0000156">
    <property type="term" value="F:phosphorelay response regulator activity"/>
    <property type="evidence" value="ECO:0007669"/>
    <property type="project" value="InterPro"/>
</dbReference>
<feature type="domain" description="HTH LytTR-type" evidence="2">
    <location>
        <begin position="145"/>
        <end position="249"/>
    </location>
</feature>
<protein>
    <submittedName>
        <fullName evidence="3">LytR family transcriptional regulator</fullName>
    </submittedName>
</protein>
<keyword evidence="1" id="KW-0812">Transmembrane</keyword>
<dbReference type="PROSITE" id="PS50930">
    <property type="entry name" value="HTH_LYTTR"/>
    <property type="match status" value="1"/>
</dbReference>
<evidence type="ECO:0000259" key="2">
    <source>
        <dbReference type="PROSITE" id="PS50930"/>
    </source>
</evidence>
<name>A0A8J2ZUZ7_9BACL</name>
<organism evidence="3 4">
    <name type="scientific">Pullulanibacillus pueri</name>
    <dbReference type="NCBI Taxonomy" id="1437324"/>
    <lineage>
        <taxon>Bacteria</taxon>
        <taxon>Bacillati</taxon>
        <taxon>Bacillota</taxon>
        <taxon>Bacilli</taxon>
        <taxon>Bacillales</taxon>
        <taxon>Sporolactobacillaceae</taxon>
        <taxon>Pullulanibacillus</taxon>
    </lineage>
</organism>
<keyword evidence="1" id="KW-1133">Transmembrane helix</keyword>
<dbReference type="EMBL" id="BMFV01000007">
    <property type="protein sequence ID" value="GGH78710.1"/>
    <property type="molecule type" value="Genomic_DNA"/>
</dbReference>
<dbReference type="InterPro" id="IPR007492">
    <property type="entry name" value="LytTR_DNA-bd_dom"/>
</dbReference>
<dbReference type="Pfam" id="PF04397">
    <property type="entry name" value="LytTR"/>
    <property type="match status" value="1"/>
</dbReference>
<dbReference type="PANTHER" id="PTHR37299">
    <property type="entry name" value="TRANSCRIPTIONAL REGULATOR-RELATED"/>
    <property type="match status" value="1"/>
</dbReference>
<comment type="caution">
    <text evidence="3">The sequence shown here is derived from an EMBL/GenBank/DDBJ whole genome shotgun (WGS) entry which is preliminary data.</text>
</comment>
<keyword evidence="1" id="KW-0472">Membrane</keyword>